<name>A0A656YYT3_9EURY</name>
<comment type="caution">
    <text evidence="1">The sequence shown here is derived from an EMBL/GenBank/DDBJ whole genome shotgun (WGS) entry which is preliminary data.</text>
</comment>
<protein>
    <submittedName>
        <fullName evidence="1">Uncharacterized protein</fullName>
    </submittedName>
</protein>
<accession>A0A656YYT3</accession>
<dbReference type="EMBL" id="LHXT01000045">
    <property type="protein sequence ID" value="KXA97674.1"/>
    <property type="molecule type" value="Genomic_DNA"/>
</dbReference>
<keyword evidence="2" id="KW-1185">Reference proteome</keyword>
<dbReference type="Proteomes" id="UP000070257">
    <property type="component" value="Unassembled WGS sequence"/>
</dbReference>
<proteinExistence type="predicted"/>
<organism evidence="1 2">
    <name type="scientific">candidate division MSBL1 archaeon SCGC-AAA259J03</name>
    <dbReference type="NCBI Taxonomy" id="1698269"/>
    <lineage>
        <taxon>Archaea</taxon>
        <taxon>Methanobacteriati</taxon>
        <taxon>Methanobacteriota</taxon>
        <taxon>candidate division MSBL1</taxon>
    </lineage>
</organism>
<dbReference type="AlphaFoldDB" id="A0A656YYT3"/>
<sequence length="117" mass="13418">MSKAVKRIGSGKELQKVKETLQFHKQVLNEIRRKTLDKVNATISYAISNADRMKTVLDNIEPSKIRREGGIPDQAAEELKKVRQRTQKMKSLVKQAEKGEIPDRQAVQTVQQYSKKK</sequence>
<evidence type="ECO:0000313" key="1">
    <source>
        <dbReference type="EMBL" id="KXA97674.1"/>
    </source>
</evidence>
<reference evidence="1 2" key="1">
    <citation type="journal article" date="2016" name="Sci. Rep.">
        <title>Metabolic traits of an uncultured archaeal lineage -MSBL1- from brine pools of the Red Sea.</title>
        <authorList>
            <person name="Mwirichia R."/>
            <person name="Alam I."/>
            <person name="Rashid M."/>
            <person name="Vinu M."/>
            <person name="Ba-Alawi W."/>
            <person name="Anthony Kamau A."/>
            <person name="Kamanda Ngugi D."/>
            <person name="Goker M."/>
            <person name="Klenk H.P."/>
            <person name="Bajic V."/>
            <person name="Stingl U."/>
        </authorList>
    </citation>
    <scope>NUCLEOTIDE SEQUENCE [LARGE SCALE GENOMIC DNA]</scope>
    <source>
        <strain evidence="1">SCGC-AAA259J03</strain>
    </source>
</reference>
<evidence type="ECO:0000313" key="2">
    <source>
        <dbReference type="Proteomes" id="UP000070257"/>
    </source>
</evidence>
<gene>
    <name evidence="1" type="ORF">AKJ39_03065</name>
</gene>